<reference evidence="2" key="1">
    <citation type="submission" date="2016-11" db="UniProtKB">
        <authorList>
            <consortium name="WormBaseParasite"/>
        </authorList>
    </citation>
    <scope>IDENTIFICATION</scope>
</reference>
<dbReference type="Proteomes" id="UP000095280">
    <property type="component" value="Unplaced"/>
</dbReference>
<evidence type="ECO:0000313" key="2">
    <source>
        <dbReference type="WBParaSite" id="maker-uti_cns_0001771-snap-gene-0.3-mRNA-1"/>
    </source>
</evidence>
<dbReference type="SUPFAM" id="SSF48371">
    <property type="entry name" value="ARM repeat"/>
    <property type="match status" value="1"/>
</dbReference>
<proteinExistence type="predicted"/>
<accession>A0A1I8GET0</accession>
<evidence type="ECO:0000313" key="1">
    <source>
        <dbReference type="Proteomes" id="UP000095280"/>
    </source>
</evidence>
<name>A0A1I8GET0_9PLAT</name>
<organism evidence="1 2">
    <name type="scientific">Macrostomum lignano</name>
    <dbReference type="NCBI Taxonomy" id="282301"/>
    <lineage>
        <taxon>Eukaryota</taxon>
        <taxon>Metazoa</taxon>
        <taxon>Spiralia</taxon>
        <taxon>Lophotrochozoa</taxon>
        <taxon>Platyhelminthes</taxon>
        <taxon>Rhabditophora</taxon>
        <taxon>Macrostomorpha</taxon>
        <taxon>Macrostomida</taxon>
        <taxon>Macrostomidae</taxon>
        <taxon>Macrostomum</taxon>
    </lineage>
</organism>
<dbReference type="InterPro" id="IPR011989">
    <property type="entry name" value="ARM-like"/>
</dbReference>
<protein>
    <submittedName>
        <fullName evidence="2">Serine/threonine-protein kinase TOR</fullName>
    </submittedName>
</protein>
<dbReference type="WBParaSite" id="maker-uti_cns_0001771-snap-gene-0.3-mRNA-1">
    <property type="protein sequence ID" value="maker-uti_cns_0001771-snap-gene-0.3-mRNA-1"/>
    <property type="gene ID" value="maker-uti_cns_0001771-snap-gene-0.3"/>
</dbReference>
<dbReference type="InterPro" id="IPR016024">
    <property type="entry name" value="ARM-type_fold"/>
</dbReference>
<dbReference type="Gene3D" id="1.25.10.10">
    <property type="entry name" value="Leucine-rich Repeat Variant"/>
    <property type="match status" value="1"/>
</dbReference>
<sequence length="579" mass="63039">MSAELNPAWIRETKQLFVDLTSKNDETRAEAYKRLCQFIQFDLPEASAEAVNAYVERWNGKIVELINSGDVNDKRGAVLAIVALLDIEHRDLAAAISRYDSNLRVLFRSLDVSLAETLAIAFSLVASRAPPGFLSQDLVSKHIDRCAENVYHQEVGRRLFSVHLMREFAKKCPTVVYQSIETVFGILFSGLRDSKQAVREAAASGFRACLRITADREVTRKGARSRELPSYYQKMFSTIIEAHEDSEATKKNRLSKEDFVHGSLLLLNELLVASNADAERVRQAVLRASAQTPQPMTTTSLLGRSVGVPLDRLGIGSAAVVSVGGSSASAISAAASSGVASVVGAASSAAVGLLGSAVGLSIDDRDDASGTVPVESVCCRNMFAECLGIVRPDAARRCTKFCCHILPRLAAFNPEKFSEFYLNQTMQFLLDAVRRDKQKSLTLQAIGLVALVVKDEFVPYLNSVMPVESNFANRILSIPVASALIAKSVGTHLERGTMKELLDSIPALTEALKQLALQIPALKKDIQDGLLKYALPSAHEQAIEASGSQDLLSTMISSGFIGFKQFRCNCQMPPILCWH</sequence>
<dbReference type="AlphaFoldDB" id="A0A1I8GET0"/>
<keyword evidence="1" id="KW-1185">Reference proteome</keyword>